<dbReference type="WBParaSite" id="nRc.2.0.1.t46423-RA">
    <property type="protein sequence ID" value="nRc.2.0.1.t46423-RA"/>
    <property type="gene ID" value="nRc.2.0.1.g46423"/>
</dbReference>
<accession>A0A915L7H0</accession>
<organism evidence="1 2">
    <name type="scientific">Romanomermis culicivorax</name>
    <name type="common">Nematode worm</name>
    <dbReference type="NCBI Taxonomy" id="13658"/>
    <lineage>
        <taxon>Eukaryota</taxon>
        <taxon>Metazoa</taxon>
        <taxon>Ecdysozoa</taxon>
        <taxon>Nematoda</taxon>
        <taxon>Enoplea</taxon>
        <taxon>Dorylaimia</taxon>
        <taxon>Mermithida</taxon>
        <taxon>Mermithoidea</taxon>
        <taxon>Mermithidae</taxon>
        <taxon>Romanomermis</taxon>
    </lineage>
</organism>
<keyword evidence="1" id="KW-1185">Reference proteome</keyword>
<proteinExistence type="predicted"/>
<protein>
    <submittedName>
        <fullName evidence="2">Uncharacterized protein</fullName>
    </submittedName>
</protein>
<reference evidence="2" key="1">
    <citation type="submission" date="2022-11" db="UniProtKB">
        <authorList>
            <consortium name="WormBaseParasite"/>
        </authorList>
    </citation>
    <scope>IDENTIFICATION</scope>
</reference>
<evidence type="ECO:0000313" key="1">
    <source>
        <dbReference type="Proteomes" id="UP000887565"/>
    </source>
</evidence>
<dbReference type="AlphaFoldDB" id="A0A915L7H0"/>
<evidence type="ECO:0000313" key="2">
    <source>
        <dbReference type="WBParaSite" id="nRc.2.0.1.t46423-RA"/>
    </source>
</evidence>
<name>A0A915L7H0_ROMCU</name>
<sequence>MHGGVFPSFPLRYGTESNYNQTLNSKNRSPIVIPKINNPTLAAEPKKYRFQCRRKKIHLPFGALEYEIIFQKKLGLQSRLRFLKEQK</sequence>
<dbReference type="Proteomes" id="UP000887565">
    <property type="component" value="Unplaced"/>
</dbReference>